<reference evidence="2 3" key="1">
    <citation type="journal article" date="2023" name="Sci. Data">
        <title>Genome assembly of the Korean intertidal mud-creeper Batillaria attramentaria.</title>
        <authorList>
            <person name="Patra A.K."/>
            <person name="Ho P.T."/>
            <person name="Jun S."/>
            <person name="Lee S.J."/>
            <person name="Kim Y."/>
            <person name="Won Y.J."/>
        </authorList>
    </citation>
    <scope>NUCLEOTIDE SEQUENCE [LARGE SCALE GENOMIC DNA]</scope>
    <source>
        <strain evidence="2">Wonlab-2016</strain>
    </source>
</reference>
<evidence type="ECO:0000256" key="1">
    <source>
        <dbReference type="SAM" id="MobiDB-lite"/>
    </source>
</evidence>
<feature type="compositionally biased region" description="Polar residues" evidence="1">
    <location>
        <begin position="81"/>
        <end position="97"/>
    </location>
</feature>
<dbReference type="EMBL" id="JACVVK020000263">
    <property type="protein sequence ID" value="KAK7481377.1"/>
    <property type="molecule type" value="Genomic_DNA"/>
</dbReference>
<dbReference type="AlphaFoldDB" id="A0ABD0K2Q4"/>
<sequence length="130" mass="14390">MDAWRLGISKRGGIGGLIGVTACRQFLRNVPDYNAPLYDGYVVCTLCLPVVICTALHCEYSRENDISNQHATAGMEDKQKQPSNNSPAQLSYRSLSDSRLGARRGVRGDNEMTCSGRHSNTQYHARIQKT</sequence>
<organism evidence="2 3">
    <name type="scientific">Batillaria attramentaria</name>
    <dbReference type="NCBI Taxonomy" id="370345"/>
    <lineage>
        <taxon>Eukaryota</taxon>
        <taxon>Metazoa</taxon>
        <taxon>Spiralia</taxon>
        <taxon>Lophotrochozoa</taxon>
        <taxon>Mollusca</taxon>
        <taxon>Gastropoda</taxon>
        <taxon>Caenogastropoda</taxon>
        <taxon>Sorbeoconcha</taxon>
        <taxon>Cerithioidea</taxon>
        <taxon>Batillariidae</taxon>
        <taxon>Batillaria</taxon>
    </lineage>
</organism>
<protein>
    <submittedName>
        <fullName evidence="2">Uncharacterized protein</fullName>
    </submittedName>
</protein>
<feature type="region of interest" description="Disordered" evidence="1">
    <location>
        <begin position="69"/>
        <end position="130"/>
    </location>
</feature>
<feature type="compositionally biased region" description="Polar residues" evidence="1">
    <location>
        <begin position="112"/>
        <end position="123"/>
    </location>
</feature>
<evidence type="ECO:0000313" key="3">
    <source>
        <dbReference type="Proteomes" id="UP001519460"/>
    </source>
</evidence>
<gene>
    <name evidence="2" type="ORF">BaRGS_00027333</name>
</gene>
<accession>A0ABD0K2Q4</accession>
<comment type="caution">
    <text evidence="2">The sequence shown here is derived from an EMBL/GenBank/DDBJ whole genome shotgun (WGS) entry which is preliminary data.</text>
</comment>
<keyword evidence="3" id="KW-1185">Reference proteome</keyword>
<proteinExistence type="predicted"/>
<evidence type="ECO:0000313" key="2">
    <source>
        <dbReference type="EMBL" id="KAK7481377.1"/>
    </source>
</evidence>
<name>A0ABD0K2Q4_9CAEN</name>
<dbReference type="Proteomes" id="UP001519460">
    <property type="component" value="Unassembled WGS sequence"/>
</dbReference>
<dbReference type="PROSITE" id="PS51257">
    <property type="entry name" value="PROKAR_LIPOPROTEIN"/>
    <property type="match status" value="1"/>
</dbReference>